<dbReference type="EMBL" id="JAIQZE010000008">
    <property type="protein sequence ID" value="MBZ9778967.1"/>
    <property type="molecule type" value="Genomic_DNA"/>
</dbReference>
<proteinExistence type="predicted"/>
<reference evidence="2" key="1">
    <citation type="submission" date="2023-07" db="EMBL/GenBank/DDBJ databases">
        <title>Novel species isolated from saline lakes on Tibetan Plateau.</title>
        <authorList>
            <person name="Lu H."/>
        </authorList>
    </citation>
    <scope>NUCLEOTIDE SEQUENCE [LARGE SCALE GENOMIC DNA]</scope>
    <source>
        <strain evidence="2">CAK8W</strain>
    </source>
</reference>
<comment type="caution">
    <text evidence="1">The sequence shown here is derived from an EMBL/GenBank/DDBJ whole genome shotgun (WGS) entry which is preliminary data.</text>
</comment>
<keyword evidence="2" id="KW-1185">Reference proteome</keyword>
<gene>
    <name evidence="1" type="ORF">LB452_08530</name>
</gene>
<organism evidence="1 2">
    <name type="scientific">Psychroflexus longus</name>
    <dbReference type="NCBI Taxonomy" id="2873596"/>
    <lineage>
        <taxon>Bacteria</taxon>
        <taxon>Pseudomonadati</taxon>
        <taxon>Bacteroidota</taxon>
        <taxon>Flavobacteriia</taxon>
        <taxon>Flavobacteriales</taxon>
        <taxon>Flavobacteriaceae</taxon>
        <taxon>Psychroflexus</taxon>
    </lineage>
</organism>
<sequence>MIKQHMVLFWASGLFLGLMVGAYFSCPLWKVAVPTMLVLSIAAGVTGYNQLKKSDED</sequence>
<evidence type="ECO:0000313" key="1">
    <source>
        <dbReference type="EMBL" id="MBZ9778967.1"/>
    </source>
</evidence>
<name>A0ABS7XLW6_9FLAO</name>
<protein>
    <submittedName>
        <fullName evidence="1">Uncharacterized protein</fullName>
    </submittedName>
</protein>
<dbReference type="RefSeq" id="WP_224461317.1">
    <property type="nucleotide sequence ID" value="NZ_JAIQZE010000008.1"/>
</dbReference>
<dbReference type="Proteomes" id="UP001199314">
    <property type="component" value="Unassembled WGS sequence"/>
</dbReference>
<evidence type="ECO:0000313" key="2">
    <source>
        <dbReference type="Proteomes" id="UP001199314"/>
    </source>
</evidence>
<accession>A0ABS7XLW6</accession>